<sequence length="178" mass="19981">MTGGIIFYQSKYGAAEKYAKWLSDKTGFDAVQTAKAVPDQIRDHEVIVLCGGIYASGIAGLAFLRKNQRLLKGKRTAVFCVGASPFDEKALNEVTAHNMKEGLKEIPVFYGRGAWDEEAMSFKDRTLCRILQKAVAKKDPAEYEPWERALMSAVGKKCDWTDPEYLEPLTNYVMEKDN</sequence>
<dbReference type="Proteomes" id="UP001198151">
    <property type="component" value="Unassembled WGS sequence"/>
</dbReference>
<dbReference type="InterPro" id="IPR026816">
    <property type="entry name" value="Flavodoxin_dom"/>
</dbReference>
<proteinExistence type="predicted"/>
<dbReference type="EMBL" id="JAJEQX010000019">
    <property type="protein sequence ID" value="MCC2254930.1"/>
    <property type="molecule type" value="Genomic_DNA"/>
</dbReference>
<protein>
    <submittedName>
        <fullName evidence="2">Flavodoxin domain-containing protein</fullName>
    </submittedName>
</protein>
<dbReference type="SUPFAM" id="SSF52218">
    <property type="entry name" value="Flavoproteins"/>
    <property type="match status" value="1"/>
</dbReference>
<keyword evidence="3" id="KW-1185">Reference proteome</keyword>
<feature type="domain" description="Flavodoxin" evidence="1">
    <location>
        <begin position="5"/>
        <end position="135"/>
    </location>
</feature>
<name>A0ABS8FXY7_9FIRM</name>
<evidence type="ECO:0000313" key="3">
    <source>
        <dbReference type="Proteomes" id="UP001198151"/>
    </source>
</evidence>
<gene>
    <name evidence="2" type="ORF">LKD70_10955</name>
</gene>
<organism evidence="2 3">
    <name type="scientific">Ruminococcus turbiniformis</name>
    <dbReference type="NCBI Taxonomy" id="2881258"/>
    <lineage>
        <taxon>Bacteria</taxon>
        <taxon>Bacillati</taxon>
        <taxon>Bacillota</taxon>
        <taxon>Clostridia</taxon>
        <taxon>Eubacteriales</taxon>
        <taxon>Oscillospiraceae</taxon>
        <taxon>Ruminococcus</taxon>
    </lineage>
</organism>
<reference evidence="2 3" key="1">
    <citation type="submission" date="2021-10" db="EMBL/GenBank/DDBJ databases">
        <title>Anaerobic single-cell dispensing facilitates the cultivation of human gut bacteria.</title>
        <authorList>
            <person name="Afrizal A."/>
        </authorList>
    </citation>
    <scope>NUCLEOTIDE SEQUENCE [LARGE SCALE GENOMIC DNA]</scope>
    <source>
        <strain evidence="2 3">CLA-AA-H200</strain>
    </source>
</reference>
<dbReference type="RefSeq" id="WP_227708071.1">
    <property type="nucleotide sequence ID" value="NZ_JAJEQX010000019.1"/>
</dbReference>
<evidence type="ECO:0000259" key="1">
    <source>
        <dbReference type="Pfam" id="PF12724"/>
    </source>
</evidence>
<dbReference type="Pfam" id="PF12724">
    <property type="entry name" value="Flavodoxin_5"/>
    <property type="match status" value="1"/>
</dbReference>
<evidence type="ECO:0000313" key="2">
    <source>
        <dbReference type="EMBL" id="MCC2254930.1"/>
    </source>
</evidence>
<comment type="caution">
    <text evidence="2">The sequence shown here is derived from an EMBL/GenBank/DDBJ whole genome shotgun (WGS) entry which is preliminary data.</text>
</comment>
<dbReference type="InterPro" id="IPR029039">
    <property type="entry name" value="Flavoprotein-like_sf"/>
</dbReference>
<accession>A0ABS8FXY7</accession>
<dbReference type="Gene3D" id="3.40.50.360">
    <property type="match status" value="1"/>
</dbReference>